<dbReference type="AlphaFoldDB" id="A0A164WSE8"/>
<evidence type="ECO:0000256" key="2">
    <source>
        <dbReference type="SAM" id="Phobius"/>
    </source>
</evidence>
<evidence type="ECO:0000313" key="3">
    <source>
        <dbReference type="EMBL" id="KZS95314.1"/>
    </source>
</evidence>
<reference evidence="3 4" key="1">
    <citation type="journal article" date="2016" name="Mol. Biol. Evol.">
        <title>Comparative Genomics of Early-Diverging Mushroom-Forming Fungi Provides Insights into the Origins of Lignocellulose Decay Capabilities.</title>
        <authorList>
            <person name="Nagy L.G."/>
            <person name="Riley R."/>
            <person name="Tritt A."/>
            <person name="Adam C."/>
            <person name="Daum C."/>
            <person name="Floudas D."/>
            <person name="Sun H."/>
            <person name="Yadav J.S."/>
            <person name="Pangilinan J."/>
            <person name="Larsson K.H."/>
            <person name="Matsuura K."/>
            <person name="Barry K."/>
            <person name="Labutti K."/>
            <person name="Kuo R."/>
            <person name="Ohm R.A."/>
            <person name="Bhattacharya S.S."/>
            <person name="Shirouzu T."/>
            <person name="Yoshinaga Y."/>
            <person name="Martin F.M."/>
            <person name="Grigoriev I.V."/>
            <person name="Hibbett D.S."/>
        </authorList>
    </citation>
    <scope>NUCLEOTIDE SEQUENCE [LARGE SCALE GENOMIC DNA]</scope>
    <source>
        <strain evidence="3 4">HHB9708</strain>
    </source>
</reference>
<feature type="region of interest" description="Disordered" evidence="1">
    <location>
        <begin position="71"/>
        <end position="116"/>
    </location>
</feature>
<gene>
    <name evidence="3" type="ORF">SISNIDRAFT_362162</name>
</gene>
<organism evidence="3 4">
    <name type="scientific">Sistotremastrum niveocremeum HHB9708</name>
    <dbReference type="NCBI Taxonomy" id="1314777"/>
    <lineage>
        <taxon>Eukaryota</taxon>
        <taxon>Fungi</taxon>
        <taxon>Dikarya</taxon>
        <taxon>Basidiomycota</taxon>
        <taxon>Agaricomycotina</taxon>
        <taxon>Agaricomycetes</taxon>
        <taxon>Sistotremastrales</taxon>
        <taxon>Sistotremastraceae</taxon>
        <taxon>Sertulicium</taxon>
        <taxon>Sertulicium niveocremeum</taxon>
    </lineage>
</organism>
<dbReference type="EMBL" id="KV419402">
    <property type="protein sequence ID" value="KZS95314.1"/>
    <property type="molecule type" value="Genomic_DNA"/>
</dbReference>
<feature type="compositionally biased region" description="Basic residues" evidence="1">
    <location>
        <begin position="91"/>
        <end position="104"/>
    </location>
</feature>
<keyword evidence="4" id="KW-1185">Reference proteome</keyword>
<evidence type="ECO:0000256" key="1">
    <source>
        <dbReference type="SAM" id="MobiDB-lite"/>
    </source>
</evidence>
<dbReference type="STRING" id="1314777.A0A164WSE8"/>
<keyword evidence="2" id="KW-0472">Membrane</keyword>
<feature type="compositionally biased region" description="Polar residues" evidence="1">
    <location>
        <begin position="1"/>
        <end position="13"/>
    </location>
</feature>
<protein>
    <submittedName>
        <fullName evidence="3">Uncharacterized protein</fullName>
    </submittedName>
</protein>
<feature type="region of interest" description="Disordered" evidence="1">
    <location>
        <begin position="1"/>
        <end position="28"/>
    </location>
</feature>
<name>A0A164WSE8_9AGAM</name>
<accession>A0A164WSE8</accession>
<feature type="transmembrane region" description="Helical" evidence="2">
    <location>
        <begin position="46"/>
        <end position="66"/>
    </location>
</feature>
<keyword evidence="2" id="KW-1133">Transmembrane helix</keyword>
<dbReference type="Proteomes" id="UP000076722">
    <property type="component" value="Unassembled WGS sequence"/>
</dbReference>
<proteinExistence type="predicted"/>
<evidence type="ECO:0000313" key="4">
    <source>
        <dbReference type="Proteomes" id="UP000076722"/>
    </source>
</evidence>
<keyword evidence="2" id="KW-0812">Transmembrane</keyword>
<feature type="compositionally biased region" description="Basic and acidic residues" evidence="1">
    <location>
        <begin position="105"/>
        <end position="116"/>
    </location>
</feature>
<sequence>MTSPLTFPRNNSPAAKRLSMAASTTESSSDTVFSRLSELVSENKKAILIGAGVTAAVVGGGAYYYYTQTNRSLRGSDEDAEDVSEKGTRKPKDKKKNKSKKKKAAKDADGPILEERKAASVVDDADIGTRDVYSLHMTTYETTSQTM</sequence>